<gene>
    <name evidence="1" type="ORF">ACFFGY_16470</name>
</gene>
<dbReference type="RefSeq" id="WP_377045599.1">
    <property type="nucleotide sequence ID" value="NZ_JBHLUN010000011.1"/>
</dbReference>
<reference evidence="1 2" key="1">
    <citation type="submission" date="2024-09" db="EMBL/GenBank/DDBJ databases">
        <authorList>
            <person name="Sun Q."/>
            <person name="Mori K."/>
        </authorList>
    </citation>
    <scope>NUCLEOTIDE SEQUENCE [LARGE SCALE GENOMIC DNA]</scope>
    <source>
        <strain evidence="1 2">TBRC 5777</strain>
    </source>
</reference>
<accession>A0ABV6JWZ3</accession>
<sequence>MDDVAPPPPDLDVVAARAAASLFLRLVAAGSTRPAAWAAAVGLFRQHHPGWSAALLEQESVRTLAAMIHAMEPPAEPQGTPAPAFTLLQRLRHGCAAFVLSLKLAWRGPVEAG</sequence>
<proteinExistence type="predicted"/>
<dbReference type="EMBL" id="JBHLUN010000011">
    <property type="protein sequence ID" value="MFC0409847.1"/>
    <property type="molecule type" value="Genomic_DNA"/>
</dbReference>
<comment type="caution">
    <text evidence="1">The sequence shown here is derived from an EMBL/GenBank/DDBJ whole genome shotgun (WGS) entry which is preliminary data.</text>
</comment>
<evidence type="ECO:0000313" key="2">
    <source>
        <dbReference type="Proteomes" id="UP001589865"/>
    </source>
</evidence>
<dbReference type="Proteomes" id="UP001589865">
    <property type="component" value="Unassembled WGS sequence"/>
</dbReference>
<protein>
    <submittedName>
        <fullName evidence="1">Uncharacterized protein</fullName>
    </submittedName>
</protein>
<organism evidence="1 2">
    <name type="scientific">Roseomonas elaeocarpi</name>
    <dbReference type="NCBI Taxonomy" id="907779"/>
    <lineage>
        <taxon>Bacteria</taxon>
        <taxon>Pseudomonadati</taxon>
        <taxon>Pseudomonadota</taxon>
        <taxon>Alphaproteobacteria</taxon>
        <taxon>Acetobacterales</taxon>
        <taxon>Roseomonadaceae</taxon>
        <taxon>Roseomonas</taxon>
    </lineage>
</organism>
<keyword evidence="2" id="KW-1185">Reference proteome</keyword>
<name>A0ABV6JWZ3_9PROT</name>
<evidence type="ECO:0000313" key="1">
    <source>
        <dbReference type="EMBL" id="MFC0409847.1"/>
    </source>
</evidence>